<sequence length="578" mass="59916">MDAKWRWWAAGAALCLVGGLSVAVGVHGGAVAQGRGSAEVVVVGAGDICGSNCKQTADLVKAANPAAVFTTGDNAYDNGALSDYRTYYEPAWGQFRSLIKPTPGNHEYQTSGAAGYWDYFNGVGNNNGVAGERGKGYYSWDVGDWHFVALNSNISMSAGSAQEVWLRNDLKATGKPCTAAYFHHPLFTRGSHSPTTTARPIWQALYDNKADLILNGHDHNYQRYAPQRPDGTADATNGIREVLVGTGGRAFYTFSRTMPNIEASNDNTYGILKLTLSATGYRGQFVPVAGRTFTDDFSGACKQKGTTGGFSLTADPATVAPGGSTTTKVTVSGTGSANLSLSGLPSGVTASIQPNPVTAPGAATVTLNAAASATPGTTTVTVSGTAGGQTKTTTFALTVGSPSSDVYFDDFERDTGWTVGASDTATTGVWERRDPEATAENGDKQLGTTTSGSNSLVTGRLAGSGAGSYDVDGGRTSMRSPAITLPSGQPRLSFRWSVGLGANASTEDYFRVTVQGTSSTVVLEQKGTGAHVNGSWRTASVDLSAFAGQTVRLLVEAADGGATSLVEAQVDDVRVSRG</sequence>
<dbReference type="GO" id="GO:0003993">
    <property type="term" value="F:acid phosphatase activity"/>
    <property type="evidence" value="ECO:0007669"/>
    <property type="project" value="InterPro"/>
</dbReference>
<dbReference type="STRING" id="155974.SAMN04487818_111171"/>
<keyword evidence="5" id="KW-1185">Reference proteome</keyword>
<accession>A0A1H9WU88</accession>
<dbReference type="InterPro" id="IPR004843">
    <property type="entry name" value="Calcineurin-like_PHP"/>
</dbReference>
<organism evidence="4 5">
    <name type="scientific">Actinokineospora terrae</name>
    <dbReference type="NCBI Taxonomy" id="155974"/>
    <lineage>
        <taxon>Bacteria</taxon>
        <taxon>Bacillati</taxon>
        <taxon>Actinomycetota</taxon>
        <taxon>Actinomycetes</taxon>
        <taxon>Pseudonocardiales</taxon>
        <taxon>Pseudonocardiaceae</taxon>
        <taxon>Actinokineospora</taxon>
    </lineage>
</organism>
<feature type="compositionally biased region" description="Polar residues" evidence="2">
    <location>
        <begin position="446"/>
        <end position="457"/>
    </location>
</feature>
<feature type="domain" description="MAM" evidence="3">
    <location>
        <begin position="410"/>
        <end position="578"/>
    </location>
</feature>
<dbReference type="InterPro" id="IPR013320">
    <property type="entry name" value="ConA-like_dom_sf"/>
</dbReference>
<evidence type="ECO:0000259" key="3">
    <source>
        <dbReference type="PROSITE" id="PS50060"/>
    </source>
</evidence>
<gene>
    <name evidence="4" type="ORF">SAMN04487818_111171</name>
</gene>
<proteinExistence type="predicted"/>
<dbReference type="PANTHER" id="PTHR22953:SF153">
    <property type="entry name" value="PURPLE ACID PHOSPHATASE"/>
    <property type="match status" value="1"/>
</dbReference>
<dbReference type="PROSITE" id="PS50060">
    <property type="entry name" value="MAM_2"/>
    <property type="match status" value="1"/>
</dbReference>
<evidence type="ECO:0000256" key="1">
    <source>
        <dbReference type="ARBA" id="ARBA00022729"/>
    </source>
</evidence>
<dbReference type="SUPFAM" id="SSF49899">
    <property type="entry name" value="Concanavalin A-like lectins/glucanases"/>
    <property type="match status" value="1"/>
</dbReference>
<dbReference type="AlphaFoldDB" id="A0A1H9WU88"/>
<evidence type="ECO:0000313" key="5">
    <source>
        <dbReference type="Proteomes" id="UP000199051"/>
    </source>
</evidence>
<name>A0A1H9WU88_9PSEU</name>
<dbReference type="Pfam" id="PF00149">
    <property type="entry name" value="Metallophos"/>
    <property type="match status" value="1"/>
</dbReference>
<keyword evidence="1" id="KW-0732">Signal</keyword>
<evidence type="ECO:0000256" key="2">
    <source>
        <dbReference type="SAM" id="MobiDB-lite"/>
    </source>
</evidence>
<dbReference type="Gene3D" id="2.60.120.200">
    <property type="match status" value="1"/>
</dbReference>
<dbReference type="EMBL" id="FOGI01000011">
    <property type="protein sequence ID" value="SES36943.1"/>
    <property type="molecule type" value="Genomic_DNA"/>
</dbReference>
<dbReference type="InterPro" id="IPR039331">
    <property type="entry name" value="PAPs-like"/>
</dbReference>
<dbReference type="Gene3D" id="3.60.21.10">
    <property type="match status" value="1"/>
</dbReference>
<dbReference type="Proteomes" id="UP000199051">
    <property type="component" value="Unassembled WGS sequence"/>
</dbReference>
<dbReference type="PANTHER" id="PTHR22953">
    <property type="entry name" value="ACID PHOSPHATASE RELATED"/>
    <property type="match status" value="1"/>
</dbReference>
<dbReference type="InterPro" id="IPR000998">
    <property type="entry name" value="MAM_dom"/>
</dbReference>
<dbReference type="SUPFAM" id="SSF56300">
    <property type="entry name" value="Metallo-dependent phosphatases"/>
    <property type="match status" value="1"/>
</dbReference>
<protein>
    <submittedName>
        <fullName evidence="4">Calcineurin-like phosphoesterase</fullName>
    </submittedName>
</protein>
<evidence type="ECO:0000313" key="4">
    <source>
        <dbReference type="EMBL" id="SES36943.1"/>
    </source>
</evidence>
<feature type="region of interest" description="Disordered" evidence="2">
    <location>
        <begin position="430"/>
        <end position="460"/>
    </location>
</feature>
<reference evidence="5" key="1">
    <citation type="submission" date="2016-10" db="EMBL/GenBank/DDBJ databases">
        <authorList>
            <person name="Varghese N."/>
            <person name="Submissions S."/>
        </authorList>
    </citation>
    <scope>NUCLEOTIDE SEQUENCE [LARGE SCALE GENOMIC DNA]</scope>
    <source>
        <strain evidence="5">DSM 44260</strain>
    </source>
</reference>
<dbReference type="InterPro" id="IPR029052">
    <property type="entry name" value="Metallo-depent_PP-like"/>
</dbReference>
<dbReference type="GO" id="GO:0016020">
    <property type="term" value="C:membrane"/>
    <property type="evidence" value="ECO:0007669"/>
    <property type="project" value="InterPro"/>
</dbReference>